<reference evidence="3 4" key="1">
    <citation type="submission" date="2018-11" db="EMBL/GenBank/DDBJ databases">
        <title>Sequencing the genomes of 1000 actinobacteria strains.</title>
        <authorList>
            <person name="Klenk H.-P."/>
        </authorList>
    </citation>
    <scope>NUCLEOTIDE SEQUENCE [LARGE SCALE GENOMIC DNA]</scope>
    <source>
        <strain evidence="3 4">DSM 44780</strain>
    </source>
</reference>
<gene>
    <name evidence="3" type="ORF">EDD39_1148</name>
</gene>
<proteinExistence type="predicted"/>
<evidence type="ECO:0000313" key="4">
    <source>
        <dbReference type="Proteomes" id="UP000267408"/>
    </source>
</evidence>
<dbReference type="EMBL" id="RJVJ01000001">
    <property type="protein sequence ID" value="ROR43013.1"/>
    <property type="molecule type" value="Genomic_DNA"/>
</dbReference>
<dbReference type="RefSeq" id="WP_100837058.1">
    <property type="nucleotide sequence ID" value="NZ_RJVJ01000001.1"/>
</dbReference>
<evidence type="ECO:0000256" key="2">
    <source>
        <dbReference type="SAM" id="Phobius"/>
    </source>
</evidence>
<evidence type="ECO:0000256" key="1">
    <source>
        <dbReference type="SAM" id="MobiDB-lite"/>
    </source>
</evidence>
<accession>A0A8G1UFG7</accession>
<sequence>MRGIRLPAHPASGTGRGLRASALAALCVLLPVAGHLLSRGHLLSWGVLAVFAGAAFAGSALLTRRRLSDAQLLAALATAQLVYHCVYDLPGLCRSSGLAGGHLPVLVGQWASGAPSWAAPVAHLVALLLAARFLGTGEVALWGTHVLAARAREWCSISPPAADPVPAPAPRVRLHATGNTLRSCLHRTPISGRAPPRRAGRTDRGRARVHLIARPVAAAGAAGS</sequence>
<keyword evidence="2" id="KW-0812">Transmembrane</keyword>
<dbReference type="Proteomes" id="UP000267408">
    <property type="component" value="Unassembled WGS sequence"/>
</dbReference>
<feature type="transmembrane region" description="Helical" evidence="2">
    <location>
        <begin position="43"/>
        <end position="62"/>
    </location>
</feature>
<name>A0A8G1UFG7_9ACTN</name>
<protein>
    <submittedName>
        <fullName evidence="3">Uncharacterized protein</fullName>
    </submittedName>
</protein>
<dbReference type="AlphaFoldDB" id="A0A8G1UFG7"/>
<organism evidence="3 4">
    <name type="scientific">Kitasatospora cineracea</name>
    <dbReference type="NCBI Taxonomy" id="88074"/>
    <lineage>
        <taxon>Bacteria</taxon>
        <taxon>Bacillati</taxon>
        <taxon>Actinomycetota</taxon>
        <taxon>Actinomycetes</taxon>
        <taxon>Kitasatosporales</taxon>
        <taxon>Streptomycetaceae</taxon>
        <taxon>Kitasatospora</taxon>
    </lineage>
</organism>
<keyword evidence="2" id="KW-1133">Transmembrane helix</keyword>
<keyword evidence="2" id="KW-0472">Membrane</keyword>
<dbReference type="OrthoDB" id="9943820at2"/>
<feature type="transmembrane region" description="Helical" evidence="2">
    <location>
        <begin position="20"/>
        <end position="37"/>
    </location>
</feature>
<comment type="caution">
    <text evidence="3">The sequence shown here is derived from an EMBL/GenBank/DDBJ whole genome shotgun (WGS) entry which is preliminary data.</text>
</comment>
<feature type="region of interest" description="Disordered" evidence="1">
    <location>
        <begin position="186"/>
        <end position="206"/>
    </location>
</feature>
<evidence type="ECO:0000313" key="3">
    <source>
        <dbReference type="EMBL" id="ROR43013.1"/>
    </source>
</evidence>